<accession>A0ACC2U644</accession>
<reference evidence="1" key="1">
    <citation type="submission" date="2022-04" db="EMBL/GenBank/DDBJ databases">
        <title>Genome of the entomopathogenic fungus Entomophthora muscae.</title>
        <authorList>
            <person name="Elya C."/>
            <person name="Lovett B.R."/>
            <person name="Lee E."/>
            <person name="Macias A.M."/>
            <person name="Hajek A.E."/>
            <person name="De Bivort B.L."/>
            <person name="Kasson M.T."/>
            <person name="De Fine Licht H.H."/>
            <person name="Stajich J.E."/>
        </authorList>
    </citation>
    <scope>NUCLEOTIDE SEQUENCE</scope>
    <source>
        <strain evidence="1">Berkeley</strain>
    </source>
</reference>
<dbReference type="EMBL" id="QTSX02001441">
    <property type="protein sequence ID" value="KAJ9082141.1"/>
    <property type="molecule type" value="Genomic_DNA"/>
</dbReference>
<protein>
    <submittedName>
        <fullName evidence="1">Uncharacterized protein</fullName>
    </submittedName>
</protein>
<name>A0ACC2U644_9FUNG</name>
<gene>
    <name evidence="1" type="ORF">DSO57_1007165</name>
</gene>
<evidence type="ECO:0000313" key="1">
    <source>
        <dbReference type="EMBL" id="KAJ9082141.1"/>
    </source>
</evidence>
<keyword evidence="2" id="KW-1185">Reference proteome</keyword>
<evidence type="ECO:0000313" key="2">
    <source>
        <dbReference type="Proteomes" id="UP001165960"/>
    </source>
</evidence>
<sequence length="176" mass="19846">MNKLMGVRGVLSTSYHPESNGMVERVNVALVSILRKLADTCTTEWFLTFQLVYGHHPAILPFLYSAMGNPEDMTYQQYLTKLADILIKLKAKDFSENSLCGFCPPVPKVSPGSYPGTSWKGLSFSSKGSKWAFIHSQKEDPLRKLLGVKETIWVWQYLESSNNILYSFTWSMAPAP</sequence>
<organism evidence="1 2">
    <name type="scientific">Entomophthora muscae</name>
    <dbReference type="NCBI Taxonomy" id="34485"/>
    <lineage>
        <taxon>Eukaryota</taxon>
        <taxon>Fungi</taxon>
        <taxon>Fungi incertae sedis</taxon>
        <taxon>Zoopagomycota</taxon>
        <taxon>Entomophthoromycotina</taxon>
        <taxon>Entomophthoromycetes</taxon>
        <taxon>Entomophthorales</taxon>
        <taxon>Entomophthoraceae</taxon>
        <taxon>Entomophthora</taxon>
    </lineage>
</organism>
<dbReference type="Proteomes" id="UP001165960">
    <property type="component" value="Unassembled WGS sequence"/>
</dbReference>
<comment type="caution">
    <text evidence="1">The sequence shown here is derived from an EMBL/GenBank/DDBJ whole genome shotgun (WGS) entry which is preliminary data.</text>
</comment>
<proteinExistence type="predicted"/>